<dbReference type="NCBIfam" id="TIGR03348">
    <property type="entry name" value="VI_IcmF"/>
    <property type="match status" value="1"/>
</dbReference>
<dbReference type="SUPFAM" id="SSF52540">
    <property type="entry name" value="P-loop containing nucleoside triphosphate hydrolases"/>
    <property type="match status" value="1"/>
</dbReference>
<keyword evidence="2" id="KW-0812">Transmembrane</keyword>
<feature type="region of interest" description="Disordered" evidence="1">
    <location>
        <begin position="260"/>
        <end position="287"/>
    </location>
</feature>
<dbReference type="Pfam" id="PF06744">
    <property type="entry name" value="IcmF_C"/>
    <property type="match status" value="1"/>
</dbReference>
<feature type="compositionally biased region" description="Basic and acidic residues" evidence="1">
    <location>
        <begin position="265"/>
        <end position="279"/>
    </location>
</feature>
<dbReference type="Pfam" id="PF14331">
    <property type="entry name" value="IcmF-related_N"/>
    <property type="match status" value="1"/>
</dbReference>
<feature type="transmembrane region" description="Helical" evidence="2">
    <location>
        <begin position="73"/>
        <end position="92"/>
    </location>
</feature>
<feature type="transmembrane region" description="Helical" evidence="2">
    <location>
        <begin position="104"/>
        <end position="123"/>
    </location>
</feature>
<feature type="transmembrane region" description="Helical" evidence="2">
    <location>
        <begin position="48"/>
        <end position="66"/>
    </location>
</feature>
<feature type="transmembrane region" description="Helical" evidence="2">
    <location>
        <begin position="16"/>
        <end position="36"/>
    </location>
</feature>
<protein>
    <submittedName>
        <fullName evidence="6">Type VI secretion system protein ImpL</fullName>
    </submittedName>
</protein>
<dbReference type="PANTHER" id="PTHR36153:SF1">
    <property type="entry name" value="TYPE VI SECRETION SYSTEM COMPONENT TSSM1"/>
    <property type="match status" value="1"/>
</dbReference>
<evidence type="ECO:0000259" key="3">
    <source>
        <dbReference type="Pfam" id="PF06744"/>
    </source>
</evidence>
<evidence type="ECO:0000256" key="2">
    <source>
        <dbReference type="SAM" id="Phobius"/>
    </source>
</evidence>
<name>A0A1X7LM01_9BURK</name>
<keyword evidence="2" id="KW-1133">Transmembrane helix</keyword>
<reference evidence="7" key="1">
    <citation type="submission" date="2017-04" db="EMBL/GenBank/DDBJ databases">
        <authorList>
            <person name="Varghese N."/>
            <person name="Submissions S."/>
        </authorList>
    </citation>
    <scope>NUCLEOTIDE SEQUENCE [LARGE SCALE GENOMIC DNA]</scope>
    <source>
        <strain evidence="7">LMG 29540</strain>
    </source>
</reference>
<feature type="domain" description="Type VI secretion system IcmF C-terminal" evidence="3">
    <location>
        <begin position="1199"/>
        <end position="1301"/>
    </location>
</feature>
<dbReference type="InterPro" id="IPR010623">
    <property type="entry name" value="IcmF_C"/>
</dbReference>
<dbReference type="InterPro" id="IPR017731">
    <property type="entry name" value="TssM1-like"/>
</dbReference>
<dbReference type="STRING" id="1515439.SAMN06265784_106340"/>
<dbReference type="RefSeq" id="WP_085486400.1">
    <property type="nucleotide sequence ID" value="NZ_FXAT01000006.1"/>
</dbReference>
<dbReference type="InterPro" id="IPR025743">
    <property type="entry name" value="TssM1_N"/>
</dbReference>
<dbReference type="Pfam" id="PF06761">
    <property type="entry name" value="IcmF-related"/>
    <property type="match status" value="1"/>
</dbReference>
<gene>
    <name evidence="6" type="ORF">SAMN06265784_106340</name>
</gene>
<dbReference type="InterPro" id="IPR027417">
    <property type="entry name" value="P-loop_NTPase"/>
</dbReference>
<evidence type="ECO:0000313" key="7">
    <source>
        <dbReference type="Proteomes" id="UP000193228"/>
    </source>
</evidence>
<keyword evidence="7" id="KW-1185">Reference proteome</keyword>
<evidence type="ECO:0000259" key="5">
    <source>
        <dbReference type="Pfam" id="PF14331"/>
    </source>
</evidence>
<evidence type="ECO:0000259" key="4">
    <source>
        <dbReference type="Pfam" id="PF06761"/>
    </source>
</evidence>
<dbReference type="InterPro" id="IPR053156">
    <property type="entry name" value="T6SS_TssM-like"/>
</dbReference>
<keyword evidence="2" id="KW-0472">Membrane</keyword>
<dbReference type="PANTHER" id="PTHR36153">
    <property type="entry name" value="INNER MEMBRANE PROTEIN-RELATED"/>
    <property type="match status" value="1"/>
</dbReference>
<sequence>MSYLNRLSKLVFSRQTLMLAVILVAAAAVWFIGPLIAFGDYRPLETVLSRTLSIVVLLALLLFWLLGWSPVPIGVALLFLALWYFGPLIAFGDAHPFSALWSRVLLISVLLACYAIYGIYRLLKAVQSDGALLQRLLHPFANKPDAKPLAREEMRALNSVVAKAIEKLKHMRGGPAGLRRLLENQRYLYELPWYMVIGSPGAGKTTLILNSGLDFPDADQMVATSLKKRVETANCDWWFANEAVLIDTAGRYTFQDAVAQNGARQEQKQEEKPGEKEGEQQQDPKSANAAEWHGFLALLRKRRPRAPINGALLTVSAEELLTRAPSERKALAASMRARLGELRQQLGIRFPVYVLVTKLDLLPGFGEYFQSFTAESRAQILGFTLPYQQEREEHRRDALRLSCVAEMRELEQGLEDGINTRLQEVYEVDRRRKLYALPSEFRSLCAELTELLALVFLDSKYDDTQLGSTLRGVYFTSAAQTHDVVCADRTTLLQRLRRGLTGLFGGESKMAVSSSGDGAPTAYRGYFLRNLFQRVILAEGHLVRPNLYWEIRFRALRLVGHLLSIVVAVWLIGALIVSFENNRDYLAVIGTRTDALATRVMSQRKAPRPGALGPVLSASRDLPQFHGMDLGSPGIAWRYGLYTVPAVSDAASVTYGNLLNQMLLPQIVNRLEAGLDAQIGAQDADGVYRTLSVYLMLFDRSHYDAKAIKAWVLSDWEHAESVASLGERSVMARHLDALFADGEPAVPARPVNAPLVARARNFLGRNPASGRLYERATNAMTPEAPESITLISAAGPQAMAVFSLAEGSTLERGIPGLYTYEGYHAVFNRRLPEFLEQAQKQDAWVMGEADASARWKLAANGDMLRTRKDRLADEIRRQYLTDYGNYWQQFLDDVRPVSGGDGTLALDLQTLRTLAAPDSPLARLARTAVHETSLSVAEGADDPSLADSAMNAITRRSQAARAASAVAATATIGQIAQQKMERELVGNRFAALREVVTGRADAGGGSAPAQTLASGGGTLRLDAIIGLINEQYTHLVMAGNVLAANTMPPVDDLGSTLQLEAEKLPAPFRAVLAGIASQSMRKVDRGVGSLLALQVESSVGAECRGAIEGKYPFAASAQEVDVDDFNRVFAAGGLLDDFFQKTLASHVDTSIRPWRYKSVSPGMPPMQGPSLEPFEHAATIRQVFFRDPGANRMAWKMGLKVVSLDPEITDLLIDIDGQSTRYAHGPVTTFPVTWPGPRGGSMAGITANPRIRPDTSTITAEGPWALFRLIDRGRVTSTLSSSRSAVDFSFDDRHAVLELTSGAQSGPQLTGLLRGFRCPGDGSAAGGRAAALLADDTQ</sequence>
<feature type="domain" description="IcmF-related" evidence="4">
    <location>
        <begin position="614"/>
        <end position="933"/>
    </location>
</feature>
<dbReference type="InterPro" id="IPR009612">
    <property type="entry name" value="IcmF-rel"/>
</dbReference>
<evidence type="ECO:0000256" key="1">
    <source>
        <dbReference type="SAM" id="MobiDB-lite"/>
    </source>
</evidence>
<organism evidence="6 7">
    <name type="scientific">Paraburkholderia susongensis</name>
    <dbReference type="NCBI Taxonomy" id="1515439"/>
    <lineage>
        <taxon>Bacteria</taxon>
        <taxon>Pseudomonadati</taxon>
        <taxon>Pseudomonadota</taxon>
        <taxon>Betaproteobacteria</taxon>
        <taxon>Burkholderiales</taxon>
        <taxon>Burkholderiaceae</taxon>
        <taxon>Paraburkholderia</taxon>
    </lineage>
</organism>
<dbReference type="Proteomes" id="UP000193228">
    <property type="component" value="Unassembled WGS sequence"/>
</dbReference>
<accession>A0A1X7LM01</accession>
<dbReference type="EMBL" id="FXAT01000006">
    <property type="protein sequence ID" value="SMG54179.1"/>
    <property type="molecule type" value="Genomic_DNA"/>
</dbReference>
<feature type="domain" description="Type VI secretion system component TssM1 N-terminal" evidence="5">
    <location>
        <begin position="287"/>
        <end position="563"/>
    </location>
</feature>
<dbReference type="OrthoDB" id="9758229at2"/>
<evidence type="ECO:0000313" key="6">
    <source>
        <dbReference type="EMBL" id="SMG54179.1"/>
    </source>
</evidence>
<proteinExistence type="predicted"/>